<proteinExistence type="predicted"/>
<reference evidence="1 2" key="1">
    <citation type="journal article" date="2012" name="J. Bacteriol.">
        <title>De Novo Genome Project of Cupriavidus basilensis OR16.</title>
        <authorList>
            <person name="Cserhati M."/>
            <person name="Kriszt B."/>
            <person name="Szoboszlay S."/>
            <person name="Toth A."/>
            <person name="Szabo I."/>
            <person name="Tancsics A."/>
            <person name="Nagy I."/>
            <person name="Horvath B."/>
            <person name="Nagy I."/>
            <person name="Kukolya J."/>
        </authorList>
    </citation>
    <scope>NUCLEOTIDE SEQUENCE [LARGE SCALE GENOMIC DNA]</scope>
    <source>
        <strain evidence="1 2">OR16</strain>
    </source>
</reference>
<dbReference type="Proteomes" id="UP000005808">
    <property type="component" value="Unassembled WGS sequence"/>
</dbReference>
<organism evidence="1 2">
    <name type="scientific">Cupriavidus basilensis OR16</name>
    <dbReference type="NCBI Taxonomy" id="1127483"/>
    <lineage>
        <taxon>Bacteria</taxon>
        <taxon>Pseudomonadati</taxon>
        <taxon>Pseudomonadota</taxon>
        <taxon>Betaproteobacteria</taxon>
        <taxon>Burkholderiales</taxon>
        <taxon>Burkholderiaceae</taxon>
        <taxon>Cupriavidus</taxon>
    </lineage>
</organism>
<gene>
    <name evidence="1" type="ORF">OR16_31599</name>
</gene>
<dbReference type="AlphaFoldDB" id="H1SDL4"/>
<dbReference type="OrthoDB" id="8689463at2"/>
<dbReference type="RefSeq" id="WP_006162140.1">
    <property type="nucleotide sequence ID" value="NZ_AHJE01000093.1"/>
</dbReference>
<protein>
    <submittedName>
        <fullName evidence="1">Uncharacterized protein</fullName>
    </submittedName>
</protein>
<evidence type="ECO:0000313" key="1">
    <source>
        <dbReference type="EMBL" id="EHP39399.1"/>
    </source>
</evidence>
<comment type="caution">
    <text evidence="1">The sequence shown here is derived from an EMBL/GenBank/DDBJ whole genome shotgun (WGS) entry which is preliminary data.</text>
</comment>
<dbReference type="PATRIC" id="fig|1127483.3.peg.6306"/>
<sequence>MSNKQNIIALIKGRPGIRTPEITDELSIENPIAYITGEIDRGEILVEKIASELGGRPVNAYRLNPDNPPDETLNPRQRVVKARAEAPAGDDGFSAALSSRGDLTISDGRKSVQLTPAMTGSLIAYLDRINVDQVMKAAGGAA</sequence>
<accession>H1SDL4</accession>
<evidence type="ECO:0000313" key="2">
    <source>
        <dbReference type="Proteomes" id="UP000005808"/>
    </source>
</evidence>
<dbReference type="EMBL" id="AHJE01000093">
    <property type="protein sequence ID" value="EHP39399.1"/>
    <property type="molecule type" value="Genomic_DNA"/>
</dbReference>
<name>H1SDL4_9BURK</name>